<evidence type="ECO:0000256" key="1">
    <source>
        <dbReference type="SAM" id="MobiDB-lite"/>
    </source>
</evidence>
<feature type="region of interest" description="Disordered" evidence="1">
    <location>
        <begin position="293"/>
        <end position="316"/>
    </location>
</feature>
<reference evidence="3" key="1">
    <citation type="journal article" date="2023" name="G3 (Bethesda)">
        <title>Whole genome assembly and annotation of the endangered Caribbean coral Acropora cervicornis.</title>
        <authorList>
            <person name="Selwyn J.D."/>
            <person name="Vollmer S.V."/>
        </authorList>
    </citation>
    <scope>NUCLEOTIDE SEQUENCE</scope>
    <source>
        <strain evidence="3">K2</strain>
    </source>
</reference>
<keyword evidence="2" id="KW-0472">Membrane</keyword>
<protein>
    <submittedName>
        <fullName evidence="3">Uncharacterized protein</fullName>
    </submittedName>
</protein>
<gene>
    <name evidence="3" type="ORF">P5673_006433</name>
</gene>
<reference evidence="3" key="2">
    <citation type="journal article" date="2023" name="Science">
        <title>Genomic signatures of disease resistance in endangered staghorn corals.</title>
        <authorList>
            <person name="Vollmer S.V."/>
            <person name="Selwyn J.D."/>
            <person name="Despard B.A."/>
            <person name="Roesel C.L."/>
        </authorList>
    </citation>
    <scope>NUCLEOTIDE SEQUENCE</scope>
    <source>
        <strain evidence="3">K2</strain>
    </source>
</reference>
<accession>A0AAD9VCZ7</accession>
<keyword evidence="2" id="KW-0812">Transmembrane</keyword>
<proteinExistence type="predicted"/>
<organism evidence="3 4">
    <name type="scientific">Acropora cervicornis</name>
    <name type="common">Staghorn coral</name>
    <dbReference type="NCBI Taxonomy" id="6130"/>
    <lineage>
        <taxon>Eukaryota</taxon>
        <taxon>Metazoa</taxon>
        <taxon>Cnidaria</taxon>
        <taxon>Anthozoa</taxon>
        <taxon>Hexacorallia</taxon>
        <taxon>Scleractinia</taxon>
        <taxon>Astrocoeniina</taxon>
        <taxon>Acroporidae</taxon>
        <taxon>Acropora</taxon>
    </lineage>
</organism>
<sequence>MDKTVSAFLKEELKEAACPLQVCAGHSAGAEAAIHAMSEVFTEEETDGILLIDASNAAFNLMSRFTALHNIQITFIMINLFRGIATEACGTDVIASCADETTCAQSYGDVYNALASDKNYFNISQALYPAKKPSSVQVYVRLYGATKTENCTPAAYTWSKSCLYAAFPAKALEILSLGSILVASRTQELNVTIPSFCCNVSEDNRKAIIEGVLATLQDLAVSPKIQDPQLNTAECVIEGHKPDISATGRGPFIRAILWFSFIFTVCFGPLLSLAALLTLSNLDPVNNSSVTNSNVISDTNHENNGDEPHSQGLSSDQTNSAAMVVVSLAGQSFYGREGADDIVKLVTLYVTAASFSWILSSVKGGEKANQQAQRTT</sequence>
<dbReference type="AlphaFoldDB" id="A0AAD9VCZ7"/>
<evidence type="ECO:0000313" key="3">
    <source>
        <dbReference type="EMBL" id="KAK2569492.1"/>
    </source>
</evidence>
<dbReference type="EMBL" id="JARQWQ010000010">
    <property type="protein sequence ID" value="KAK2569492.1"/>
    <property type="molecule type" value="Genomic_DNA"/>
</dbReference>
<feature type="compositionally biased region" description="Basic and acidic residues" evidence="1">
    <location>
        <begin position="299"/>
        <end position="309"/>
    </location>
</feature>
<evidence type="ECO:0000256" key="2">
    <source>
        <dbReference type="SAM" id="Phobius"/>
    </source>
</evidence>
<comment type="caution">
    <text evidence="3">The sequence shown here is derived from an EMBL/GenBank/DDBJ whole genome shotgun (WGS) entry which is preliminary data.</text>
</comment>
<keyword evidence="2" id="KW-1133">Transmembrane helix</keyword>
<feature type="transmembrane region" description="Helical" evidence="2">
    <location>
        <begin position="255"/>
        <end position="279"/>
    </location>
</feature>
<evidence type="ECO:0000313" key="4">
    <source>
        <dbReference type="Proteomes" id="UP001249851"/>
    </source>
</evidence>
<name>A0AAD9VCZ7_ACRCE</name>
<keyword evidence="4" id="KW-1185">Reference proteome</keyword>
<dbReference type="Proteomes" id="UP001249851">
    <property type="component" value="Unassembled WGS sequence"/>
</dbReference>